<dbReference type="SUPFAM" id="SSF54631">
    <property type="entry name" value="CBS-domain pair"/>
    <property type="match status" value="1"/>
</dbReference>
<feature type="binding site" evidence="11">
    <location>
        <position position="314"/>
    </location>
    <ligand>
        <name>IMP</name>
        <dbReference type="ChEBI" id="CHEBI:58053"/>
    </ligand>
</feature>
<feature type="binding site" evidence="11 13">
    <location>
        <begin position="309"/>
        <end position="311"/>
    </location>
    <ligand>
        <name>NAD(+)</name>
        <dbReference type="ChEBI" id="CHEBI:57540"/>
    </ligand>
</feature>
<dbReference type="PIRSF" id="PIRSF000130">
    <property type="entry name" value="IMPDH"/>
    <property type="match status" value="1"/>
</dbReference>
<feature type="domain" description="CBS" evidence="18">
    <location>
        <begin position="165"/>
        <end position="226"/>
    </location>
</feature>
<evidence type="ECO:0000256" key="1">
    <source>
        <dbReference type="ARBA" id="ARBA00001958"/>
    </source>
</evidence>
<dbReference type="NCBIfam" id="TIGR01302">
    <property type="entry name" value="IMP_dehydrog"/>
    <property type="match status" value="1"/>
</dbReference>
<organism evidence="19 20">
    <name type="scientific">Lentisphaera araneosa HTCC2155</name>
    <dbReference type="NCBI Taxonomy" id="313628"/>
    <lineage>
        <taxon>Bacteria</taxon>
        <taxon>Pseudomonadati</taxon>
        <taxon>Lentisphaerota</taxon>
        <taxon>Lentisphaeria</taxon>
        <taxon>Lentisphaerales</taxon>
        <taxon>Lentisphaeraceae</taxon>
        <taxon>Lentisphaera</taxon>
    </lineage>
</organism>
<dbReference type="AlphaFoldDB" id="A6DTA2"/>
<evidence type="ECO:0000256" key="13">
    <source>
        <dbReference type="PIRSR" id="PIRSR000130-3"/>
    </source>
</evidence>
<keyword evidence="7 11" id="KW-0560">Oxidoreductase</keyword>
<dbReference type="InterPro" id="IPR046342">
    <property type="entry name" value="CBS_dom_sf"/>
</dbReference>
<feature type="binding site" evidence="11">
    <location>
        <begin position="395"/>
        <end position="399"/>
    </location>
    <ligand>
        <name>IMP</name>
        <dbReference type="ChEBI" id="CHEBI:58053"/>
    </ligand>
</feature>
<keyword evidence="5 11" id="KW-0658">Purine biosynthesis</keyword>
<name>A6DTA2_9BACT</name>
<feature type="binding site" evidence="11">
    <location>
        <position position="428"/>
    </location>
    <ligand>
        <name>IMP</name>
        <dbReference type="ChEBI" id="CHEBI:58053"/>
    </ligand>
</feature>
<evidence type="ECO:0000256" key="16">
    <source>
        <dbReference type="RuleBase" id="RU003927"/>
    </source>
</evidence>
<reference evidence="19 20" key="1">
    <citation type="journal article" date="2010" name="J. Bacteriol.">
        <title>Genome sequence of Lentisphaera araneosa HTCC2155T, the type species of the order Lentisphaerales in the phylum Lentisphaerae.</title>
        <authorList>
            <person name="Thrash J.C."/>
            <person name="Cho J.C."/>
            <person name="Vergin K.L."/>
            <person name="Morris R.M."/>
            <person name="Giovannoni S.J."/>
        </authorList>
    </citation>
    <scope>NUCLEOTIDE SEQUENCE [LARGE SCALE GENOMIC DNA]</scope>
    <source>
        <strain evidence="19 20">HTCC2155</strain>
    </source>
</reference>
<feature type="binding site" evidence="11">
    <location>
        <begin position="371"/>
        <end position="372"/>
    </location>
    <ligand>
        <name>IMP</name>
        <dbReference type="ChEBI" id="CHEBI:58053"/>
    </ligand>
</feature>
<dbReference type="Proteomes" id="UP000004947">
    <property type="component" value="Unassembled WGS sequence"/>
</dbReference>
<evidence type="ECO:0000256" key="8">
    <source>
        <dbReference type="ARBA" id="ARBA00023027"/>
    </source>
</evidence>
<proteinExistence type="inferred from homology"/>
<keyword evidence="4 11" id="KW-0332">GMP biosynthesis</keyword>
<evidence type="ECO:0000256" key="6">
    <source>
        <dbReference type="ARBA" id="ARBA00022958"/>
    </source>
</evidence>
<dbReference type="GO" id="GO:0046872">
    <property type="term" value="F:metal ion binding"/>
    <property type="evidence" value="ECO:0007669"/>
    <property type="project" value="UniProtKB-UniRule"/>
</dbReference>
<comment type="activity regulation">
    <text evidence="11">Mycophenolic acid (MPA) is a non-competitive inhibitor that prevents formation of the closed enzyme conformation by binding to the same site as the amobile flap. In contrast, mizoribine monophosphate (MZP) is a competitive inhibitor that induces the closed conformation. MPA is a potent inhibitor of mammalian IMPDHs but a poor inhibitor of the bacterial enzymes. MZP is a more potent inhibitor of bacterial IMPDH.</text>
</comment>
<feature type="binding site" description="in other chain" evidence="11 14">
    <location>
        <position position="316"/>
    </location>
    <ligand>
        <name>K(+)</name>
        <dbReference type="ChEBI" id="CHEBI:29103"/>
        <note>ligand shared between two tetrameric partners</note>
    </ligand>
</feature>
<feature type="binding site" evidence="11">
    <location>
        <position position="258"/>
    </location>
    <ligand>
        <name>NAD(+)</name>
        <dbReference type="ChEBI" id="CHEBI:57540"/>
    </ligand>
</feature>
<evidence type="ECO:0000256" key="3">
    <source>
        <dbReference type="ARBA" id="ARBA00022723"/>
    </source>
</evidence>
<gene>
    <name evidence="11" type="primary">guaB</name>
    <name evidence="19" type="ORF">LNTAR_24656</name>
</gene>
<dbReference type="RefSeq" id="WP_007281051.1">
    <property type="nucleotide sequence ID" value="NZ_ABCK01000035.1"/>
</dbReference>
<feature type="domain" description="CBS" evidence="18">
    <location>
        <begin position="103"/>
        <end position="161"/>
    </location>
</feature>
<feature type="binding site" evidence="11">
    <location>
        <position position="482"/>
    </location>
    <ligand>
        <name>K(+)</name>
        <dbReference type="ChEBI" id="CHEBI:29103"/>
        <note>ligand shared between two tetrameric partners</note>
    </ligand>
</feature>
<feature type="binding site" description="in other chain" evidence="11 14">
    <location>
        <position position="311"/>
    </location>
    <ligand>
        <name>K(+)</name>
        <dbReference type="ChEBI" id="CHEBI:29103"/>
        <note>ligand shared between two tetrameric partners</note>
    </ligand>
</feature>
<evidence type="ECO:0000256" key="15">
    <source>
        <dbReference type="PROSITE-ProRule" id="PRU00703"/>
    </source>
</evidence>
<evidence type="ECO:0000256" key="12">
    <source>
        <dbReference type="PIRSR" id="PIRSR000130-1"/>
    </source>
</evidence>
<dbReference type="PANTHER" id="PTHR11911:SF111">
    <property type="entry name" value="INOSINE-5'-MONOPHOSPHATE DEHYDROGENASE"/>
    <property type="match status" value="1"/>
</dbReference>
<dbReference type="EMBL" id="ABCK01000035">
    <property type="protein sequence ID" value="EDM25175.1"/>
    <property type="molecule type" value="Genomic_DNA"/>
</dbReference>
<comment type="caution">
    <text evidence="19">The sequence shown here is derived from an EMBL/GenBank/DDBJ whole genome shotgun (WGS) entry which is preliminary data.</text>
</comment>
<dbReference type="SMART" id="SM01240">
    <property type="entry name" value="IMPDH"/>
    <property type="match status" value="1"/>
</dbReference>
<accession>A6DTA2</accession>
<feature type="binding site" evidence="11">
    <location>
        <position position="484"/>
    </location>
    <ligand>
        <name>K(+)</name>
        <dbReference type="ChEBI" id="CHEBI:29103"/>
        <note>ligand shared between two tetrameric partners</note>
    </ligand>
</feature>
<comment type="similarity">
    <text evidence="2 11 16">Belongs to the IMPDH/GMPR family.</text>
</comment>
<dbReference type="InterPro" id="IPR000644">
    <property type="entry name" value="CBS_dom"/>
</dbReference>
<protein>
    <recommendedName>
        <fullName evidence="11 17">Inosine-5'-monophosphate dehydrogenase</fullName>
        <shortName evidence="11">IMP dehydrogenase</shortName>
        <shortName evidence="11">IMPD</shortName>
        <shortName evidence="11">IMPDH</shortName>
        <ecNumber evidence="11 17">1.1.1.205</ecNumber>
    </recommendedName>
</protein>
<dbReference type="InterPro" id="IPR001093">
    <property type="entry name" value="IMP_DH_GMPRt"/>
</dbReference>
<evidence type="ECO:0000256" key="4">
    <source>
        <dbReference type="ARBA" id="ARBA00022749"/>
    </source>
</evidence>
<evidence type="ECO:0000256" key="9">
    <source>
        <dbReference type="ARBA" id="ARBA00023122"/>
    </source>
</evidence>
<feature type="binding site" description="in other chain" evidence="11 14">
    <location>
        <position position="313"/>
    </location>
    <ligand>
        <name>K(+)</name>
        <dbReference type="ChEBI" id="CHEBI:29103"/>
        <note>ligand shared between two tetrameric partners</note>
    </ligand>
</feature>
<sequence length="500" mass="53008">MIVNEKVDELMQSTKLQGLTFDDVTLVTQYADFLPEETSIKSKFSRNIGLNIPFVSAAMDTVTGPSMAIAIARLGGIGVIHKNMDIALHAEAVKKVKLHSNGLIQDPVSFQESQTVEELLNYKDEKRLPFSGFPIVDANGRVAGILTAKDLKFCNDSRLKLKDVMTSSILTANEGTTLEDAYKIMIDKKIGKLPLLCENGSLAGLYSFHDVNALITGTSKLENLDSKYQLRCAAAISPYDFGRAEALINAGVDAIVIDTAHGHSKGVIETVKELKAGMGSSVDVIAGNVGTAVGAKALADAGADAVKVGIGPGSICTTRVVCGVGVPQITAVYEASRAVPSDVPIIADGGIKQSGDVPKAITSGASSVMMGGLLAATEESPGEKIMMQGRRFVVYRGMGSLEAMKSGKGSRERYSQGDVEDSSQLIPQGVEGRVPYRGTAGSVLHQFAGSLKFSLGYCGAKTVPELQQKGILYRVTPSGLREAHPHDIQMVKDAPNYRTV</sequence>
<evidence type="ECO:0000256" key="7">
    <source>
        <dbReference type="ARBA" id="ARBA00023002"/>
    </source>
</evidence>
<dbReference type="PANTHER" id="PTHR11911">
    <property type="entry name" value="INOSINE-5-MONOPHOSPHATE DEHYDROGENASE RELATED"/>
    <property type="match status" value="1"/>
</dbReference>
<dbReference type="PROSITE" id="PS00487">
    <property type="entry name" value="IMP_DH_GMP_RED"/>
    <property type="match status" value="1"/>
</dbReference>
<evidence type="ECO:0000313" key="20">
    <source>
        <dbReference type="Proteomes" id="UP000004947"/>
    </source>
</evidence>
<dbReference type="InterPro" id="IPR013785">
    <property type="entry name" value="Aldolase_TIM"/>
</dbReference>
<keyword evidence="8 11" id="KW-0520">NAD</keyword>
<evidence type="ECO:0000256" key="5">
    <source>
        <dbReference type="ARBA" id="ARBA00022755"/>
    </source>
</evidence>
<dbReference type="Gene3D" id="3.20.20.70">
    <property type="entry name" value="Aldolase class I"/>
    <property type="match status" value="1"/>
</dbReference>
<dbReference type="GO" id="GO:0000166">
    <property type="term" value="F:nucleotide binding"/>
    <property type="evidence" value="ECO:0007669"/>
    <property type="project" value="UniProtKB-UniRule"/>
</dbReference>
<comment type="caution">
    <text evidence="11">Lacks conserved residue(s) required for the propagation of feature annotation.</text>
</comment>
<evidence type="ECO:0000256" key="10">
    <source>
        <dbReference type="ARBA" id="ARBA00048028"/>
    </source>
</evidence>
<comment type="catalytic activity">
    <reaction evidence="10 11 17">
        <text>IMP + NAD(+) + H2O = XMP + NADH + H(+)</text>
        <dbReference type="Rhea" id="RHEA:11708"/>
        <dbReference type="ChEBI" id="CHEBI:15377"/>
        <dbReference type="ChEBI" id="CHEBI:15378"/>
        <dbReference type="ChEBI" id="CHEBI:57464"/>
        <dbReference type="ChEBI" id="CHEBI:57540"/>
        <dbReference type="ChEBI" id="CHEBI:57945"/>
        <dbReference type="ChEBI" id="CHEBI:58053"/>
        <dbReference type="EC" id="1.1.1.205"/>
    </reaction>
</comment>
<comment type="cofactor">
    <cofactor evidence="1 11">
        <name>K(+)</name>
        <dbReference type="ChEBI" id="CHEBI:29103"/>
    </cofactor>
</comment>
<keyword evidence="6 11" id="KW-0630">Potassium</keyword>
<dbReference type="InterPro" id="IPR015875">
    <property type="entry name" value="IMP_DH/GMP_Rdtase_CS"/>
</dbReference>
<evidence type="ECO:0000256" key="2">
    <source>
        <dbReference type="ARBA" id="ARBA00005502"/>
    </source>
</evidence>
<dbReference type="CDD" id="cd00381">
    <property type="entry name" value="IMPDH"/>
    <property type="match status" value="1"/>
</dbReference>
<dbReference type="GO" id="GO:0006183">
    <property type="term" value="P:GTP biosynthetic process"/>
    <property type="evidence" value="ECO:0007669"/>
    <property type="project" value="TreeGrafter"/>
</dbReference>
<dbReference type="InterPro" id="IPR005990">
    <property type="entry name" value="IMP_DH"/>
</dbReference>
<comment type="subunit">
    <text evidence="11">Homotetramer.</text>
</comment>
<dbReference type="Pfam" id="PF00571">
    <property type="entry name" value="CBS"/>
    <property type="match status" value="2"/>
</dbReference>
<evidence type="ECO:0000256" key="17">
    <source>
        <dbReference type="RuleBase" id="RU003928"/>
    </source>
</evidence>
<dbReference type="Pfam" id="PF00478">
    <property type="entry name" value="IMPDH"/>
    <property type="match status" value="1"/>
</dbReference>
<dbReference type="CDD" id="cd04601">
    <property type="entry name" value="CBS_pair_IMPDH"/>
    <property type="match status" value="1"/>
</dbReference>
<evidence type="ECO:0000259" key="18">
    <source>
        <dbReference type="PROSITE" id="PS51371"/>
    </source>
</evidence>
<dbReference type="eggNOG" id="COG0516">
    <property type="taxonomic scope" value="Bacteria"/>
</dbReference>
<feature type="binding site" evidence="11">
    <location>
        <begin position="348"/>
        <end position="350"/>
    </location>
    <ligand>
        <name>IMP</name>
        <dbReference type="ChEBI" id="CHEBI:58053"/>
    </ligand>
</feature>
<dbReference type="HAMAP" id="MF_01964">
    <property type="entry name" value="IMPDH"/>
    <property type="match status" value="1"/>
</dbReference>
<dbReference type="STRING" id="313628.LNTAR_24656"/>
<keyword evidence="20" id="KW-1185">Reference proteome</keyword>
<feature type="active site" description="Proton acceptor" evidence="11 12">
    <location>
        <position position="413"/>
    </location>
</feature>
<evidence type="ECO:0000256" key="11">
    <source>
        <dbReference type="HAMAP-Rule" id="MF_01964"/>
    </source>
</evidence>
<dbReference type="EC" id="1.1.1.205" evidence="11 17"/>
<feature type="active site" description="Thioimidate intermediate" evidence="11 12">
    <location>
        <position position="316"/>
    </location>
</feature>
<dbReference type="GO" id="GO:0003938">
    <property type="term" value="F:IMP dehydrogenase activity"/>
    <property type="evidence" value="ECO:0007669"/>
    <property type="project" value="UniProtKB-UniRule"/>
</dbReference>
<dbReference type="GO" id="GO:0006177">
    <property type="term" value="P:GMP biosynthetic process"/>
    <property type="evidence" value="ECO:0007669"/>
    <property type="project" value="UniProtKB-UniRule"/>
</dbReference>
<dbReference type="FunFam" id="3.20.20.70:FF:000424">
    <property type="entry name" value="Inosine-5'-monophosphate dehydrogenase 2"/>
    <property type="match status" value="1"/>
</dbReference>
<dbReference type="PROSITE" id="PS51371">
    <property type="entry name" value="CBS"/>
    <property type="match status" value="2"/>
</dbReference>
<evidence type="ECO:0000256" key="14">
    <source>
        <dbReference type="PIRSR" id="PIRSR000130-4"/>
    </source>
</evidence>
<comment type="pathway">
    <text evidence="11 17">Purine metabolism; XMP biosynthesis via de novo pathway; XMP from IMP: step 1/1.</text>
</comment>
<keyword evidence="9 15" id="KW-0129">CBS domain</keyword>
<feature type="binding site" evidence="13">
    <location>
        <begin position="258"/>
        <end position="260"/>
    </location>
    <ligand>
        <name>NAD(+)</name>
        <dbReference type="ChEBI" id="CHEBI:57540"/>
    </ligand>
</feature>
<evidence type="ECO:0000313" key="19">
    <source>
        <dbReference type="EMBL" id="EDM25175.1"/>
    </source>
</evidence>
<dbReference type="UniPathway" id="UPA00601">
    <property type="reaction ID" value="UER00295"/>
</dbReference>
<dbReference type="SUPFAM" id="SSF51412">
    <property type="entry name" value="Inosine monophosphate dehydrogenase (IMPDH)"/>
    <property type="match status" value="1"/>
</dbReference>
<dbReference type="SMART" id="SM00116">
    <property type="entry name" value="CBS"/>
    <property type="match status" value="2"/>
</dbReference>
<comment type="function">
    <text evidence="11">Catalyzes the conversion of inosine 5'-phosphate (IMP) to xanthosine 5'-phosphate (XMP), the first committed and rate-limiting step in the de novo synthesis of guanine nucleotides, and therefore plays an important role in the regulation of cell growth.</text>
</comment>
<keyword evidence="3 11" id="KW-0479">Metal-binding</keyword>